<keyword evidence="1" id="KW-0479">Metal-binding</keyword>
<dbReference type="CDD" id="cd06587">
    <property type="entry name" value="VOC"/>
    <property type="match status" value="1"/>
</dbReference>
<dbReference type="GO" id="GO:0046491">
    <property type="term" value="P:L-methylmalonyl-CoA metabolic process"/>
    <property type="evidence" value="ECO:0007669"/>
    <property type="project" value="TreeGrafter"/>
</dbReference>
<dbReference type="AlphaFoldDB" id="A0A1I2LCK0"/>
<dbReference type="InterPro" id="IPR018146">
    <property type="entry name" value="Glyoxalase_1_CS"/>
</dbReference>
<dbReference type="PROSITE" id="PS51819">
    <property type="entry name" value="VOC"/>
    <property type="match status" value="1"/>
</dbReference>
<dbReference type="InterPro" id="IPR037523">
    <property type="entry name" value="VOC_core"/>
</dbReference>
<evidence type="ECO:0000313" key="3">
    <source>
        <dbReference type="EMBL" id="SFF77122.1"/>
    </source>
</evidence>
<feature type="domain" description="VOC" evidence="2">
    <location>
        <begin position="4"/>
        <end position="124"/>
    </location>
</feature>
<proteinExistence type="predicted"/>
<sequence>MTDSTVHVRYLVDDVQSAIDFYTTHLGFEPITTVLPAFADVRRGNLRLLLSGPASSAGRPMPDGRVPHPGGWNRIHLIVTDLDTEVARLRAAGVPFRNDVVTGPGGRQIVLDDPAGNPVELFQPAGA</sequence>
<dbReference type="PANTHER" id="PTHR43048">
    <property type="entry name" value="METHYLMALONYL-COA EPIMERASE"/>
    <property type="match status" value="1"/>
</dbReference>
<dbReference type="GO" id="GO:0004462">
    <property type="term" value="F:lactoylglutathione lyase activity"/>
    <property type="evidence" value="ECO:0007669"/>
    <property type="project" value="InterPro"/>
</dbReference>
<evidence type="ECO:0000256" key="1">
    <source>
        <dbReference type="ARBA" id="ARBA00022723"/>
    </source>
</evidence>
<dbReference type="RefSeq" id="WP_093621337.1">
    <property type="nucleotide sequence ID" value="NZ_BOMT01000073.1"/>
</dbReference>
<dbReference type="OrthoDB" id="9798201at2"/>
<dbReference type="InterPro" id="IPR051785">
    <property type="entry name" value="MMCE/EMCE_epimerase"/>
</dbReference>
<dbReference type="PANTHER" id="PTHR43048:SF3">
    <property type="entry name" value="METHYLMALONYL-COA EPIMERASE, MITOCHONDRIAL"/>
    <property type="match status" value="1"/>
</dbReference>
<dbReference type="PROSITE" id="PS00934">
    <property type="entry name" value="GLYOXALASE_I_1"/>
    <property type="match status" value="1"/>
</dbReference>
<keyword evidence="3" id="KW-0560">Oxidoreductase</keyword>
<keyword evidence="4" id="KW-1185">Reference proteome</keyword>
<protein>
    <submittedName>
        <fullName evidence="3">Catechol 2,3-dioxygenase</fullName>
    </submittedName>
</protein>
<dbReference type="InterPro" id="IPR029068">
    <property type="entry name" value="Glyas_Bleomycin-R_OHBP_Dase"/>
</dbReference>
<accession>A0A1I2LCK0</accession>
<dbReference type="GO" id="GO:0046872">
    <property type="term" value="F:metal ion binding"/>
    <property type="evidence" value="ECO:0007669"/>
    <property type="project" value="UniProtKB-KW"/>
</dbReference>
<organism evidence="3 4">
    <name type="scientific">Actinoplanes philippinensis</name>
    <dbReference type="NCBI Taxonomy" id="35752"/>
    <lineage>
        <taxon>Bacteria</taxon>
        <taxon>Bacillati</taxon>
        <taxon>Actinomycetota</taxon>
        <taxon>Actinomycetes</taxon>
        <taxon>Micromonosporales</taxon>
        <taxon>Micromonosporaceae</taxon>
        <taxon>Actinoplanes</taxon>
    </lineage>
</organism>
<dbReference type="EMBL" id="FONV01000021">
    <property type="protein sequence ID" value="SFF77122.1"/>
    <property type="molecule type" value="Genomic_DNA"/>
</dbReference>
<keyword evidence="3" id="KW-0223">Dioxygenase</keyword>
<dbReference type="SUPFAM" id="SSF54593">
    <property type="entry name" value="Glyoxalase/Bleomycin resistance protein/Dihydroxybiphenyl dioxygenase"/>
    <property type="match status" value="1"/>
</dbReference>
<dbReference type="Gene3D" id="3.10.180.10">
    <property type="entry name" value="2,3-Dihydroxybiphenyl 1,2-Dioxygenase, domain 1"/>
    <property type="match status" value="1"/>
</dbReference>
<dbReference type="GO" id="GO:0051213">
    <property type="term" value="F:dioxygenase activity"/>
    <property type="evidence" value="ECO:0007669"/>
    <property type="project" value="UniProtKB-KW"/>
</dbReference>
<dbReference type="STRING" id="35752.SAMN05421541_12167"/>
<evidence type="ECO:0000259" key="2">
    <source>
        <dbReference type="PROSITE" id="PS51819"/>
    </source>
</evidence>
<gene>
    <name evidence="3" type="ORF">SAMN05421541_12167</name>
</gene>
<dbReference type="Proteomes" id="UP000199645">
    <property type="component" value="Unassembled WGS sequence"/>
</dbReference>
<dbReference type="Pfam" id="PF00903">
    <property type="entry name" value="Glyoxalase"/>
    <property type="match status" value="1"/>
</dbReference>
<dbReference type="InterPro" id="IPR004360">
    <property type="entry name" value="Glyas_Fos-R_dOase_dom"/>
</dbReference>
<name>A0A1I2LCK0_9ACTN</name>
<reference evidence="3 4" key="1">
    <citation type="submission" date="2016-10" db="EMBL/GenBank/DDBJ databases">
        <authorList>
            <person name="de Groot N.N."/>
        </authorList>
    </citation>
    <scope>NUCLEOTIDE SEQUENCE [LARGE SCALE GENOMIC DNA]</scope>
    <source>
        <strain evidence="3 4">DSM 43019</strain>
    </source>
</reference>
<evidence type="ECO:0000313" key="4">
    <source>
        <dbReference type="Proteomes" id="UP000199645"/>
    </source>
</evidence>
<dbReference type="GO" id="GO:0004493">
    <property type="term" value="F:methylmalonyl-CoA epimerase activity"/>
    <property type="evidence" value="ECO:0007669"/>
    <property type="project" value="TreeGrafter"/>
</dbReference>